<dbReference type="AlphaFoldDB" id="A0A1D2MAW2"/>
<name>A0A1D2MAW2_ORCCI</name>
<gene>
    <name evidence="1" type="ORF">Ocin01_16613</name>
</gene>
<dbReference type="Proteomes" id="UP000094527">
    <property type="component" value="Unassembled WGS sequence"/>
</dbReference>
<organism evidence="1 2">
    <name type="scientific">Orchesella cincta</name>
    <name type="common">Springtail</name>
    <name type="synonym">Podura cincta</name>
    <dbReference type="NCBI Taxonomy" id="48709"/>
    <lineage>
        <taxon>Eukaryota</taxon>
        <taxon>Metazoa</taxon>
        <taxon>Ecdysozoa</taxon>
        <taxon>Arthropoda</taxon>
        <taxon>Hexapoda</taxon>
        <taxon>Collembola</taxon>
        <taxon>Entomobryomorpha</taxon>
        <taxon>Entomobryoidea</taxon>
        <taxon>Orchesellidae</taxon>
        <taxon>Orchesellinae</taxon>
        <taxon>Orchesella</taxon>
    </lineage>
</organism>
<proteinExistence type="predicted"/>
<comment type="caution">
    <text evidence="1">The sequence shown here is derived from an EMBL/GenBank/DDBJ whole genome shotgun (WGS) entry which is preliminary data.</text>
</comment>
<accession>A0A1D2MAW2</accession>
<evidence type="ECO:0000313" key="1">
    <source>
        <dbReference type="EMBL" id="ODM90069.1"/>
    </source>
</evidence>
<feature type="non-terminal residue" evidence="1">
    <location>
        <position position="1"/>
    </location>
</feature>
<evidence type="ECO:0000313" key="2">
    <source>
        <dbReference type="Proteomes" id="UP000094527"/>
    </source>
</evidence>
<sequence>LKFTFAPIPTALTEEKFNFSLYPFYYGEISVRKERESGYSSEHKYTSFMLSQTVSLGISREDGKRKFCVRRNHTPDSVGFFDSSHSPPSVSISSYLLLMEWDQRPCKNPRNKIQMPLIDESGVCFQCRQTGMNEGGVDRMENYFKKGKSVRQSENTEDDFP</sequence>
<keyword evidence="2" id="KW-1185">Reference proteome</keyword>
<reference evidence="1 2" key="1">
    <citation type="journal article" date="2016" name="Genome Biol. Evol.">
        <title>Gene Family Evolution Reflects Adaptation to Soil Environmental Stressors in the Genome of the Collembolan Orchesella cincta.</title>
        <authorList>
            <person name="Faddeeva-Vakhrusheva A."/>
            <person name="Derks M.F."/>
            <person name="Anvar S.Y."/>
            <person name="Agamennone V."/>
            <person name="Suring W."/>
            <person name="Smit S."/>
            <person name="van Straalen N.M."/>
            <person name="Roelofs D."/>
        </authorList>
    </citation>
    <scope>NUCLEOTIDE SEQUENCE [LARGE SCALE GENOMIC DNA]</scope>
    <source>
        <tissue evidence="1">Mixed pool</tissue>
    </source>
</reference>
<dbReference type="EMBL" id="LJIJ01002185">
    <property type="protein sequence ID" value="ODM90069.1"/>
    <property type="molecule type" value="Genomic_DNA"/>
</dbReference>
<protein>
    <submittedName>
        <fullName evidence="1">Uncharacterized protein</fullName>
    </submittedName>
</protein>